<evidence type="ECO:0000256" key="3">
    <source>
        <dbReference type="ARBA" id="ARBA00022737"/>
    </source>
</evidence>
<evidence type="ECO:0000256" key="1">
    <source>
        <dbReference type="ARBA" id="ARBA00022450"/>
    </source>
</evidence>
<dbReference type="AlphaFoldDB" id="A0A8G0LQC7"/>
<dbReference type="InterPro" id="IPR014031">
    <property type="entry name" value="Ketoacyl_synth_C"/>
</dbReference>
<dbReference type="Gene3D" id="3.40.47.10">
    <property type="match status" value="2"/>
</dbReference>
<proteinExistence type="predicted"/>
<protein>
    <recommendedName>
        <fullName evidence="4">Ketosynthase family 3 (KS3) domain-containing protein</fullName>
    </recommendedName>
</protein>
<dbReference type="InterPro" id="IPR014043">
    <property type="entry name" value="Acyl_transferase_dom"/>
</dbReference>
<sequence>MSQTSENMEQTLEGKISLRDLLILLDLDAVAMHTAQSQILNQCDGPPMSEEAQKRVEWLLTDKNVNRWFTSTKPQTILVNGHGSLERVTPMSIFCAMLAQSLNSTGSFIVLNHFCGLQMLDKDSHDLKEQKTSSLLRSLLMQLLAQWKSPNITCLKHDFIEKLKGTSPNRRSRRQRRLLRHLVAGLPKATPILIIIDGTDFYEIPELRDDIKEAVEEINKLISSKSVEAMVKILITSPTQSFNLIDYFATNEIINVPEDMDDTMIRFSEPQLKLQFDSRVEDLKCTLNKDYYKIHQDSEVLPLSSLFGTGTATLSNRISHFFDLRGPSIYIDTGDSVGIVAIHQGCQRIRSGESDTPIVGAANIFLGQDDFIGRGEGVAALILQPFDAALRDGNQVHAVIRASRLHQDGKTTDIAPPLVDAQVQLIQDCYRRTGYGIDDTGYVEALMAVTAAGNPIEVEAIARTFGKSRDETDPVIVGSVNTTLGHTGAVSGIASLIKAVFVLKHRIIPPNLNFEIANRNLQVPTVATAWPQDRPLRVSVSNFGDSGTNGHVILDLPSANRDPSVGLDANNYSERHSNDTRCTSNRSLVYLLSAKDSTACATMMRQFAHHIVKSRPKPEDLAYTLTERRSRHSWVAAVRTRSIDELAACLLSLTREPSNTPPELPELGFVFNGPYAQWHAMGRELIEAYSIFGQRIREADDILREYGALWSLKQELMRDKITTRVAEIQLSQPISVAIQLCLVDLLESWGIVPTAVTSHSSGEIAAAYVVKILSFKEALGVAYFRGELCFQKQKLHSLRGGMLVAAVSSEVAEKYITSTNAPGGQVVVACINSPFYVTYSGDSDALEEVANKLKDDDIVVGKLKAPMAYHSHHMRHVEKEYIEKLRPIHGASMRNQTGCETTIISPVTGEQVSPSVLLSPEHWARNMTGPVLFSQAFNNMIGNIDMVVEIGAHSILATPIRQILRDRNIERLYTSCLSRLVDAVDTMQDMVCELISRGYPVNLRQVNSPLGVEGQQQSHKLVTNLPSYPWNHIR</sequence>
<dbReference type="PANTHER" id="PTHR43775">
    <property type="entry name" value="FATTY ACID SYNTHASE"/>
    <property type="match status" value="1"/>
</dbReference>
<evidence type="ECO:0000256" key="2">
    <source>
        <dbReference type="ARBA" id="ARBA00022553"/>
    </source>
</evidence>
<dbReference type="PROSITE" id="PS52004">
    <property type="entry name" value="KS3_2"/>
    <property type="match status" value="1"/>
</dbReference>
<evidence type="ECO:0000313" key="5">
    <source>
        <dbReference type="EMBL" id="QYT05509.1"/>
    </source>
</evidence>
<dbReference type="InterPro" id="IPR014030">
    <property type="entry name" value="Ketoacyl_synth_N"/>
</dbReference>
<dbReference type="Pfam" id="PF00698">
    <property type="entry name" value="Acyl_transf_1"/>
    <property type="match status" value="1"/>
</dbReference>
<evidence type="ECO:0000313" key="6">
    <source>
        <dbReference type="Proteomes" id="UP000826661"/>
    </source>
</evidence>
<dbReference type="InterPro" id="IPR020841">
    <property type="entry name" value="PKS_Beta-ketoAc_synthase_dom"/>
</dbReference>
<dbReference type="SMART" id="SM00825">
    <property type="entry name" value="PKS_KS"/>
    <property type="match status" value="1"/>
</dbReference>
<feature type="domain" description="Ketosynthase family 3 (KS3)" evidence="4">
    <location>
        <begin position="178"/>
        <end position="556"/>
    </location>
</feature>
<dbReference type="InterPro" id="IPR001227">
    <property type="entry name" value="Ac_transferase_dom_sf"/>
</dbReference>
<dbReference type="Proteomes" id="UP000826661">
    <property type="component" value="Chromosome VII"/>
</dbReference>
<dbReference type="GO" id="GO:0006633">
    <property type="term" value="P:fatty acid biosynthetic process"/>
    <property type="evidence" value="ECO:0007669"/>
    <property type="project" value="TreeGrafter"/>
</dbReference>
<dbReference type="InterPro" id="IPR016036">
    <property type="entry name" value="Malonyl_transacylase_ACP-bd"/>
</dbReference>
<keyword evidence="1" id="KW-0596">Phosphopantetheine</keyword>
<dbReference type="Gene3D" id="3.40.366.10">
    <property type="entry name" value="Malonyl-Coenzyme A Acyl Carrier Protein, domain 2"/>
    <property type="match status" value="1"/>
</dbReference>
<dbReference type="SUPFAM" id="SSF52151">
    <property type="entry name" value="FabD/lysophospholipase-like"/>
    <property type="match status" value="1"/>
</dbReference>
<evidence type="ECO:0000259" key="4">
    <source>
        <dbReference type="PROSITE" id="PS52004"/>
    </source>
</evidence>
<reference evidence="5 6" key="1">
    <citation type="journal article" date="2021" name="BMC Genomics">
        <title>Telomere-to-telomere genome assembly of asparaginase-producing Trichoderma simmonsii.</title>
        <authorList>
            <person name="Chung D."/>
            <person name="Kwon Y.M."/>
            <person name="Yang Y."/>
        </authorList>
    </citation>
    <scope>NUCLEOTIDE SEQUENCE [LARGE SCALE GENOMIC DNA]</scope>
    <source>
        <strain evidence="5 6">GH-Sj1</strain>
    </source>
</reference>
<dbReference type="GO" id="GO:0004312">
    <property type="term" value="F:fatty acid synthase activity"/>
    <property type="evidence" value="ECO:0007669"/>
    <property type="project" value="TreeGrafter"/>
</dbReference>
<dbReference type="EMBL" id="CP075870">
    <property type="protein sequence ID" value="QYT05509.1"/>
    <property type="molecule type" value="Genomic_DNA"/>
</dbReference>
<dbReference type="InterPro" id="IPR016035">
    <property type="entry name" value="Acyl_Trfase/lysoPLipase"/>
</dbReference>
<dbReference type="InterPro" id="IPR056884">
    <property type="entry name" value="NPHP3-like_N"/>
</dbReference>
<dbReference type="PANTHER" id="PTHR43775:SF29">
    <property type="entry name" value="ASPERFURANONE POLYKETIDE SYNTHASE AFOG-RELATED"/>
    <property type="match status" value="1"/>
</dbReference>
<gene>
    <name evidence="5" type="ORF">H0G86_012402</name>
</gene>
<dbReference type="InterPro" id="IPR016039">
    <property type="entry name" value="Thiolase-like"/>
</dbReference>
<name>A0A8G0LQC7_9HYPO</name>
<dbReference type="SMART" id="SM00827">
    <property type="entry name" value="PKS_AT"/>
    <property type="match status" value="1"/>
</dbReference>
<dbReference type="GO" id="GO:0044550">
    <property type="term" value="P:secondary metabolite biosynthetic process"/>
    <property type="evidence" value="ECO:0007669"/>
    <property type="project" value="TreeGrafter"/>
</dbReference>
<dbReference type="Pfam" id="PF00109">
    <property type="entry name" value="ketoacyl-synt"/>
    <property type="match status" value="1"/>
</dbReference>
<dbReference type="Gene3D" id="3.30.70.3290">
    <property type="match status" value="1"/>
</dbReference>
<keyword evidence="3" id="KW-0677">Repeat</keyword>
<keyword evidence="2" id="KW-0597">Phosphoprotein</keyword>
<organism evidence="5 6">
    <name type="scientific">Trichoderma simmonsii</name>
    <dbReference type="NCBI Taxonomy" id="1491479"/>
    <lineage>
        <taxon>Eukaryota</taxon>
        <taxon>Fungi</taxon>
        <taxon>Dikarya</taxon>
        <taxon>Ascomycota</taxon>
        <taxon>Pezizomycotina</taxon>
        <taxon>Sordariomycetes</taxon>
        <taxon>Hypocreomycetidae</taxon>
        <taxon>Hypocreales</taxon>
        <taxon>Hypocreaceae</taxon>
        <taxon>Trichoderma</taxon>
    </lineage>
</organism>
<dbReference type="InterPro" id="IPR050091">
    <property type="entry name" value="PKS_NRPS_Biosynth_Enz"/>
</dbReference>
<dbReference type="SUPFAM" id="SSF55048">
    <property type="entry name" value="Probable ACP-binding domain of malonyl-CoA ACP transacylase"/>
    <property type="match status" value="1"/>
</dbReference>
<dbReference type="Pfam" id="PF24883">
    <property type="entry name" value="NPHP3_N"/>
    <property type="match status" value="1"/>
</dbReference>
<dbReference type="Pfam" id="PF02801">
    <property type="entry name" value="Ketoacyl-synt_C"/>
    <property type="match status" value="1"/>
</dbReference>
<accession>A0A8G0LQC7</accession>
<dbReference type="SUPFAM" id="SSF53901">
    <property type="entry name" value="Thiolase-like"/>
    <property type="match status" value="2"/>
</dbReference>
<keyword evidence="6" id="KW-1185">Reference proteome</keyword>
<dbReference type="CDD" id="cd00833">
    <property type="entry name" value="PKS"/>
    <property type="match status" value="1"/>
</dbReference>